<dbReference type="PANTHER" id="PTHR48100:SF1">
    <property type="entry name" value="HISTIDINE PHOSPHATASE FAMILY PROTEIN-RELATED"/>
    <property type="match status" value="1"/>
</dbReference>
<organism evidence="1">
    <name type="scientific">hydrothermal vent metagenome</name>
    <dbReference type="NCBI Taxonomy" id="652676"/>
    <lineage>
        <taxon>unclassified sequences</taxon>
        <taxon>metagenomes</taxon>
        <taxon>ecological metagenomes</taxon>
    </lineage>
</organism>
<dbReference type="InterPro" id="IPR029033">
    <property type="entry name" value="His_PPase_superfam"/>
</dbReference>
<dbReference type="CDD" id="cd07067">
    <property type="entry name" value="HP_PGM_like"/>
    <property type="match status" value="1"/>
</dbReference>
<dbReference type="AlphaFoldDB" id="A0A160TFE8"/>
<dbReference type="InterPro" id="IPR013078">
    <property type="entry name" value="His_Pase_superF_clade-1"/>
</dbReference>
<keyword evidence="1" id="KW-0378">Hydrolase</keyword>
<gene>
    <name evidence="1" type="ORF">MGWOODY_Tha3012</name>
</gene>
<dbReference type="InterPro" id="IPR050275">
    <property type="entry name" value="PGM_Phosphatase"/>
</dbReference>
<dbReference type="PIRSF" id="PIRSF000709">
    <property type="entry name" value="6PFK_2-Ptase"/>
    <property type="match status" value="1"/>
</dbReference>
<dbReference type="EMBL" id="CZQC01000058">
    <property type="protein sequence ID" value="CUS41964.1"/>
    <property type="molecule type" value="Genomic_DNA"/>
</dbReference>
<dbReference type="Gene3D" id="3.40.50.1240">
    <property type="entry name" value="Phosphoglycerate mutase-like"/>
    <property type="match status" value="1"/>
</dbReference>
<accession>A0A160TFE8</accession>
<sequence length="222" mass="25332">MSVKAHTVTRIDIIRHGEPQGGEVFRGRVDHELTSLGRWQFEQRIQRFASQWSRIISSPLQRCHSSAKQLSERLNLPLLVDSNWQEIHYGDWEDKLIADVMAEQIAIAQQLWQDPLNFCAPNGEPVPDLQQRVKLAWSGLLNDHKGEHLLVVSHGGVMRVLAQYLLLLDPKAMNRLAIPYAGFMRIRIDHTVAESGTEEHWYSLEALDGSELNQVINSDLSQ</sequence>
<dbReference type="GO" id="GO:0005737">
    <property type="term" value="C:cytoplasm"/>
    <property type="evidence" value="ECO:0007669"/>
    <property type="project" value="TreeGrafter"/>
</dbReference>
<evidence type="ECO:0000313" key="1">
    <source>
        <dbReference type="EMBL" id="CUS41964.1"/>
    </source>
</evidence>
<dbReference type="EC" id="3.1.3.73" evidence="1"/>
<dbReference type="GO" id="GO:0043755">
    <property type="term" value="F:alpha-ribazole phosphatase activity"/>
    <property type="evidence" value="ECO:0007669"/>
    <property type="project" value="UniProtKB-EC"/>
</dbReference>
<name>A0A160TFE8_9ZZZZ</name>
<protein>
    <submittedName>
        <fullName evidence="1">Alpha-ribazole-5'-phosphate phosphatase</fullName>
        <ecNumber evidence="1">3.1.3.73</ecNumber>
    </submittedName>
</protein>
<dbReference type="PANTHER" id="PTHR48100">
    <property type="entry name" value="BROAD-SPECIFICITY PHOSPHATASE YOR283W-RELATED"/>
    <property type="match status" value="1"/>
</dbReference>
<dbReference type="SMART" id="SM00855">
    <property type="entry name" value="PGAM"/>
    <property type="match status" value="1"/>
</dbReference>
<reference evidence="1" key="1">
    <citation type="submission" date="2015-10" db="EMBL/GenBank/DDBJ databases">
        <authorList>
            <person name="Gilbert D.G."/>
        </authorList>
    </citation>
    <scope>NUCLEOTIDE SEQUENCE</scope>
</reference>
<dbReference type="SUPFAM" id="SSF53254">
    <property type="entry name" value="Phosphoglycerate mutase-like"/>
    <property type="match status" value="1"/>
</dbReference>
<dbReference type="Pfam" id="PF00300">
    <property type="entry name" value="His_Phos_1"/>
    <property type="match status" value="1"/>
</dbReference>
<proteinExistence type="predicted"/>